<evidence type="ECO:0000256" key="3">
    <source>
        <dbReference type="ARBA" id="ARBA00011484"/>
    </source>
</evidence>
<dbReference type="SUPFAM" id="SSF51230">
    <property type="entry name" value="Single hybrid motif"/>
    <property type="match status" value="1"/>
</dbReference>
<feature type="domain" description="Peripheral subunit-binding (PSBD)" evidence="12">
    <location>
        <begin position="120"/>
        <end position="157"/>
    </location>
</feature>
<proteinExistence type="inferred from homology"/>
<keyword evidence="13" id="KW-0670">Pyruvate</keyword>
<dbReference type="PROSITE" id="PS50968">
    <property type="entry name" value="BIOTINYL_LIPOYL"/>
    <property type="match status" value="1"/>
</dbReference>
<dbReference type="PROSITE" id="PS51826">
    <property type="entry name" value="PSBD"/>
    <property type="match status" value="1"/>
</dbReference>
<dbReference type="EMBL" id="BMOV01000001">
    <property type="protein sequence ID" value="GGO05344.1"/>
    <property type="molecule type" value="Genomic_DNA"/>
</dbReference>
<evidence type="ECO:0000313" key="14">
    <source>
        <dbReference type="Proteomes" id="UP000602381"/>
    </source>
</evidence>
<evidence type="ECO:0000256" key="8">
    <source>
        <dbReference type="ARBA" id="ARBA00048370"/>
    </source>
</evidence>
<keyword evidence="5 9" id="KW-0450">Lipoyl</keyword>
<comment type="function">
    <text evidence="7">The pyruvate dehydrogenase complex catalyzes the overall conversion of pyruvate to acetyl-CoA and CO(2). It contains multiple copies of three enzymatic components: pyruvate dehydrogenase (E1), dihydrolipoamide acetyltransferase (E2) and lipoamide dehydrogenase (E3).</text>
</comment>
<dbReference type="SUPFAM" id="SSF52777">
    <property type="entry name" value="CoA-dependent acyltransferases"/>
    <property type="match status" value="1"/>
</dbReference>
<gene>
    <name evidence="13" type="ORF">GCM10007972_02640</name>
</gene>
<dbReference type="Pfam" id="PF00198">
    <property type="entry name" value="2-oxoacid_dh"/>
    <property type="match status" value="1"/>
</dbReference>
<evidence type="ECO:0000256" key="6">
    <source>
        <dbReference type="ARBA" id="ARBA00023315"/>
    </source>
</evidence>
<evidence type="ECO:0000256" key="1">
    <source>
        <dbReference type="ARBA" id="ARBA00001938"/>
    </source>
</evidence>
<dbReference type="InterPro" id="IPR003016">
    <property type="entry name" value="2-oxoA_DH_lipoyl-BS"/>
</dbReference>
<dbReference type="Proteomes" id="UP000602381">
    <property type="component" value="Unassembled WGS sequence"/>
</dbReference>
<dbReference type="Gene3D" id="3.30.559.10">
    <property type="entry name" value="Chloramphenicol acetyltransferase-like domain"/>
    <property type="match status" value="1"/>
</dbReference>
<dbReference type="PROSITE" id="PS00189">
    <property type="entry name" value="LIPOYL"/>
    <property type="match status" value="1"/>
</dbReference>
<reference evidence="14" key="1">
    <citation type="journal article" date="2019" name="Int. J. Syst. Evol. Microbiol.">
        <title>The Global Catalogue of Microorganisms (GCM) 10K type strain sequencing project: providing services to taxonomists for standard genome sequencing and annotation.</title>
        <authorList>
            <consortium name="The Broad Institute Genomics Platform"/>
            <consortium name="The Broad Institute Genome Sequencing Center for Infectious Disease"/>
            <person name="Wu L."/>
            <person name="Ma J."/>
        </authorList>
    </citation>
    <scope>NUCLEOTIDE SEQUENCE [LARGE SCALE GENOMIC DNA]</scope>
    <source>
        <strain evidence="14">JCM 17843</strain>
    </source>
</reference>
<dbReference type="Pfam" id="PF02817">
    <property type="entry name" value="E3_binding"/>
    <property type="match status" value="1"/>
</dbReference>
<dbReference type="EC" id="2.3.1.-" evidence="9"/>
<dbReference type="Pfam" id="PF00364">
    <property type="entry name" value="Biotin_lipoyl"/>
    <property type="match status" value="1"/>
</dbReference>
<dbReference type="InterPro" id="IPR050743">
    <property type="entry name" value="2-oxoacid_DH_E2_comp"/>
</dbReference>
<dbReference type="InterPro" id="IPR036625">
    <property type="entry name" value="E3-bd_dom_sf"/>
</dbReference>
<dbReference type="RefSeq" id="WP_188873352.1">
    <property type="nucleotide sequence ID" value="NZ_BMOV01000001.1"/>
</dbReference>
<dbReference type="Gene3D" id="4.10.320.10">
    <property type="entry name" value="E3-binding domain"/>
    <property type="match status" value="1"/>
</dbReference>
<keyword evidence="4 9" id="KW-0808">Transferase</keyword>
<dbReference type="InterPro" id="IPR011053">
    <property type="entry name" value="Single_hybrid_motif"/>
</dbReference>
<evidence type="ECO:0000256" key="9">
    <source>
        <dbReference type="RuleBase" id="RU003423"/>
    </source>
</evidence>
<comment type="similarity">
    <text evidence="2 9">Belongs to the 2-oxoacid dehydrogenase family.</text>
</comment>
<evidence type="ECO:0000256" key="7">
    <source>
        <dbReference type="ARBA" id="ARBA00025211"/>
    </source>
</evidence>
<keyword evidence="6 9" id="KW-0012">Acyltransferase</keyword>
<comment type="cofactor">
    <cofactor evidence="1 9">
        <name>(R)-lipoate</name>
        <dbReference type="ChEBI" id="CHEBI:83088"/>
    </cofactor>
</comment>
<feature type="region of interest" description="Disordered" evidence="10">
    <location>
        <begin position="82"/>
        <end position="127"/>
    </location>
</feature>
<evidence type="ECO:0000259" key="11">
    <source>
        <dbReference type="PROSITE" id="PS50968"/>
    </source>
</evidence>
<evidence type="ECO:0000259" key="12">
    <source>
        <dbReference type="PROSITE" id="PS51826"/>
    </source>
</evidence>
<comment type="subunit">
    <text evidence="3">Forms a 24-polypeptide structural core with octahedral symmetry.</text>
</comment>
<keyword evidence="14" id="KW-1185">Reference proteome</keyword>
<name>A0ABQ2L788_9PROT</name>
<feature type="domain" description="Lipoyl-binding" evidence="11">
    <location>
        <begin position="2"/>
        <end position="77"/>
    </location>
</feature>
<evidence type="ECO:0000256" key="4">
    <source>
        <dbReference type="ARBA" id="ARBA00022679"/>
    </source>
</evidence>
<dbReference type="InterPro" id="IPR000089">
    <property type="entry name" value="Biotin_lipoyl"/>
</dbReference>
<sequence>MRQDFRLQDPGEGIHEVEVQDILVKPGDVVEDGDTAFVVESDKAAIELPSPYHGTVADIPVKIGDIVRVGDVLMTVETDEKAVASKGEAASDAPSIKQENEAGPSAQKRDDAPAHTGSIKAAPTARRLAKERHISLADIRPTGSKGHITRADVEAYEKGTQIREGQGSITASPLPDFSQFGPVRRTALQSIRKATARHMAKAWAEIPHVMLEERIDLTGLERRRKRHAMALVEKGGPPLTLLPFVVKAVTIALKQHPRFNASLDMVREEIVEKDYIHMGIAMDSDRGLLVPVLRDADRLGIVELAAALKDLSERVRAGKAGPADLKGGTFSITNMGALGGTGFFPIINYPESAILGMGRGKIEPVIIGDLDHYHVEAGFIVPFSLSFDHRLNDGADAARFLSTVRSVLTDPDAMALTM</sequence>
<dbReference type="InterPro" id="IPR004167">
    <property type="entry name" value="PSBD"/>
</dbReference>
<protein>
    <recommendedName>
        <fullName evidence="9">Dihydrolipoamide acetyltransferase component of pyruvate dehydrogenase complex</fullName>
        <ecNumber evidence="9">2.3.1.-</ecNumber>
    </recommendedName>
</protein>
<dbReference type="CDD" id="cd06849">
    <property type="entry name" value="lipoyl_domain"/>
    <property type="match status" value="1"/>
</dbReference>
<dbReference type="Gene3D" id="2.40.50.100">
    <property type="match status" value="1"/>
</dbReference>
<comment type="catalytic activity">
    <reaction evidence="8">
        <text>N(6)-[(R)-dihydrolipoyl]-L-lysyl-[protein] + acetyl-CoA = N(6)-[(R)-S(8)-acetyldihydrolipoyl]-L-lysyl-[protein] + CoA</text>
        <dbReference type="Rhea" id="RHEA:17017"/>
        <dbReference type="Rhea" id="RHEA-COMP:10475"/>
        <dbReference type="Rhea" id="RHEA-COMP:10478"/>
        <dbReference type="ChEBI" id="CHEBI:57287"/>
        <dbReference type="ChEBI" id="CHEBI:57288"/>
        <dbReference type="ChEBI" id="CHEBI:83100"/>
        <dbReference type="ChEBI" id="CHEBI:83111"/>
        <dbReference type="EC" id="2.3.1.12"/>
    </reaction>
</comment>
<dbReference type="PANTHER" id="PTHR43178:SF2">
    <property type="entry name" value="DIHYDROLIPOYLLYSINE-RESIDUE ACETYLTRANSFERASE COMPONENT OF PYRUVATE DEHYDROGENASE COMPLEX"/>
    <property type="match status" value="1"/>
</dbReference>
<dbReference type="InterPro" id="IPR001078">
    <property type="entry name" value="2-oxoacid_DH_actylTfrase"/>
</dbReference>
<dbReference type="PANTHER" id="PTHR43178">
    <property type="entry name" value="DIHYDROLIPOAMIDE ACETYLTRANSFERASE COMPONENT OF PYRUVATE DEHYDROGENASE COMPLEX"/>
    <property type="match status" value="1"/>
</dbReference>
<dbReference type="InterPro" id="IPR023213">
    <property type="entry name" value="CAT-like_dom_sf"/>
</dbReference>
<evidence type="ECO:0000256" key="10">
    <source>
        <dbReference type="SAM" id="MobiDB-lite"/>
    </source>
</evidence>
<evidence type="ECO:0000256" key="2">
    <source>
        <dbReference type="ARBA" id="ARBA00007317"/>
    </source>
</evidence>
<organism evidence="13 14">
    <name type="scientific">Iodidimonas muriae</name>
    <dbReference type="NCBI Taxonomy" id="261467"/>
    <lineage>
        <taxon>Bacteria</taxon>
        <taxon>Pseudomonadati</taxon>
        <taxon>Pseudomonadota</taxon>
        <taxon>Alphaproteobacteria</taxon>
        <taxon>Iodidimonadales</taxon>
        <taxon>Iodidimonadaceae</taxon>
        <taxon>Iodidimonas</taxon>
    </lineage>
</organism>
<accession>A0ABQ2L788</accession>
<evidence type="ECO:0000313" key="13">
    <source>
        <dbReference type="EMBL" id="GGO05344.1"/>
    </source>
</evidence>
<dbReference type="SUPFAM" id="SSF47005">
    <property type="entry name" value="Peripheral subunit-binding domain of 2-oxo acid dehydrogenase complex"/>
    <property type="match status" value="1"/>
</dbReference>
<comment type="caution">
    <text evidence="13">The sequence shown here is derived from an EMBL/GenBank/DDBJ whole genome shotgun (WGS) entry which is preliminary data.</text>
</comment>
<evidence type="ECO:0000256" key="5">
    <source>
        <dbReference type="ARBA" id="ARBA00022823"/>
    </source>
</evidence>